<keyword evidence="11" id="KW-1185">Reference proteome</keyword>
<dbReference type="PROSITE" id="PS00108">
    <property type="entry name" value="PROTEIN_KINASE_ST"/>
    <property type="match status" value="1"/>
</dbReference>
<feature type="domain" description="Protein kinase" evidence="9">
    <location>
        <begin position="15"/>
        <end position="272"/>
    </location>
</feature>
<dbReference type="EMBL" id="AP027731">
    <property type="protein sequence ID" value="BDZ44186.1"/>
    <property type="molecule type" value="Genomic_DNA"/>
</dbReference>
<evidence type="ECO:0000256" key="8">
    <source>
        <dbReference type="SAM" id="MobiDB-lite"/>
    </source>
</evidence>
<dbReference type="PROSITE" id="PS50011">
    <property type="entry name" value="PROTEIN_KINASE_DOM"/>
    <property type="match status" value="1"/>
</dbReference>
<feature type="region of interest" description="Disordered" evidence="8">
    <location>
        <begin position="309"/>
        <end position="452"/>
    </location>
</feature>
<organism evidence="10 11">
    <name type="scientific">Naasia aerilata</name>
    <dbReference type="NCBI Taxonomy" id="1162966"/>
    <lineage>
        <taxon>Bacteria</taxon>
        <taxon>Bacillati</taxon>
        <taxon>Actinomycetota</taxon>
        <taxon>Actinomycetes</taxon>
        <taxon>Micrococcales</taxon>
        <taxon>Microbacteriaceae</taxon>
        <taxon>Naasia</taxon>
    </lineage>
</organism>
<feature type="binding site" evidence="7">
    <location>
        <position position="44"/>
    </location>
    <ligand>
        <name>ATP</name>
        <dbReference type="ChEBI" id="CHEBI:30616"/>
    </ligand>
</feature>
<keyword evidence="2" id="KW-0723">Serine/threonine-protein kinase</keyword>
<name>A0ABM8G7P7_9MICO</name>
<evidence type="ECO:0000256" key="4">
    <source>
        <dbReference type="ARBA" id="ARBA00022741"/>
    </source>
</evidence>
<proteinExistence type="predicted"/>
<evidence type="ECO:0000256" key="5">
    <source>
        <dbReference type="ARBA" id="ARBA00022777"/>
    </source>
</evidence>
<sequence length="452" mass="48485">MTRRLPSTPPTLPGFTYVRALGSGGFADVFLYEQNMPRRQVAVKVMLADVVNDQVRQMFQAEANLMAQLSTHPSILTVYQASVSSDGRPYLVMELCSASLSERYRREHLPVAEVLRISIKIASAVETAHRAGVLHRDIKPTNILLTAYGHPVLSDFGIAATLAESERTESVGLSIPWSAPEVLMDETAGSIASEVWSMAATVYSLLAGRSPFEVPGTENKSVDLIGRINRAKPEPIGRADVPARLELVLQRAMSKKPEQRPGSVLELIRELQAVETELALPQTPLEVAMDDWALATVADLEDRTRIRGVPALRAPGERRRRRRGETSGTRGGVGTLVQQAGSASVSVGSGMRAPSPRACSGSPGCSSGSPRSSSPWARPPWSSSSVATRRTSRASATSPRRWRTAPCASPGTTLGSRTRTPTRSRPMTGGRACSAARASSPTRSRARASASA</sequence>
<keyword evidence="6 7" id="KW-0067">ATP-binding</keyword>
<dbReference type="InterPro" id="IPR000719">
    <property type="entry name" value="Prot_kinase_dom"/>
</dbReference>
<dbReference type="SMART" id="SM00220">
    <property type="entry name" value="S_TKc"/>
    <property type="match status" value="1"/>
</dbReference>
<evidence type="ECO:0000256" key="7">
    <source>
        <dbReference type="PROSITE-ProRule" id="PRU10141"/>
    </source>
</evidence>
<dbReference type="Pfam" id="PF00069">
    <property type="entry name" value="Pkinase"/>
    <property type="match status" value="1"/>
</dbReference>
<evidence type="ECO:0000256" key="1">
    <source>
        <dbReference type="ARBA" id="ARBA00012513"/>
    </source>
</evidence>
<keyword evidence="3" id="KW-0808">Transferase</keyword>
<evidence type="ECO:0000313" key="11">
    <source>
        <dbReference type="Proteomes" id="UP001321498"/>
    </source>
</evidence>
<keyword evidence="5" id="KW-0418">Kinase</keyword>
<evidence type="ECO:0000256" key="2">
    <source>
        <dbReference type="ARBA" id="ARBA00022527"/>
    </source>
</evidence>
<gene>
    <name evidence="10" type="ORF">GCM10025866_00950</name>
</gene>
<keyword evidence="4 7" id="KW-0547">Nucleotide-binding</keyword>
<dbReference type="InterPro" id="IPR017441">
    <property type="entry name" value="Protein_kinase_ATP_BS"/>
</dbReference>
<dbReference type="SUPFAM" id="SSF56112">
    <property type="entry name" value="Protein kinase-like (PK-like)"/>
    <property type="match status" value="1"/>
</dbReference>
<dbReference type="InterPro" id="IPR008271">
    <property type="entry name" value="Ser/Thr_kinase_AS"/>
</dbReference>
<evidence type="ECO:0000256" key="3">
    <source>
        <dbReference type="ARBA" id="ARBA00022679"/>
    </source>
</evidence>
<dbReference type="PROSITE" id="PS00107">
    <property type="entry name" value="PROTEIN_KINASE_ATP"/>
    <property type="match status" value="1"/>
</dbReference>
<dbReference type="InterPro" id="IPR011009">
    <property type="entry name" value="Kinase-like_dom_sf"/>
</dbReference>
<evidence type="ECO:0000259" key="9">
    <source>
        <dbReference type="PROSITE" id="PS50011"/>
    </source>
</evidence>
<dbReference type="EC" id="2.7.11.1" evidence="1"/>
<protein>
    <recommendedName>
        <fullName evidence="1">non-specific serine/threonine protein kinase</fullName>
        <ecNumber evidence="1">2.7.11.1</ecNumber>
    </recommendedName>
</protein>
<dbReference type="Gene3D" id="3.30.200.20">
    <property type="entry name" value="Phosphorylase Kinase, domain 1"/>
    <property type="match status" value="1"/>
</dbReference>
<accession>A0ABM8G7P7</accession>
<dbReference type="CDD" id="cd14014">
    <property type="entry name" value="STKc_PknB_like"/>
    <property type="match status" value="1"/>
</dbReference>
<feature type="compositionally biased region" description="Low complexity" evidence="8">
    <location>
        <begin position="409"/>
        <end position="452"/>
    </location>
</feature>
<reference evidence="11" key="1">
    <citation type="journal article" date="2019" name="Int. J. Syst. Evol. Microbiol.">
        <title>The Global Catalogue of Microorganisms (GCM) 10K type strain sequencing project: providing services to taxonomists for standard genome sequencing and annotation.</title>
        <authorList>
            <consortium name="The Broad Institute Genomics Platform"/>
            <consortium name="The Broad Institute Genome Sequencing Center for Infectious Disease"/>
            <person name="Wu L."/>
            <person name="Ma J."/>
        </authorList>
    </citation>
    <scope>NUCLEOTIDE SEQUENCE [LARGE SCALE GENOMIC DNA]</scope>
    <source>
        <strain evidence="11">NBRC 108725</strain>
    </source>
</reference>
<dbReference type="Gene3D" id="1.10.510.10">
    <property type="entry name" value="Transferase(Phosphotransferase) domain 1"/>
    <property type="match status" value="1"/>
</dbReference>
<dbReference type="Proteomes" id="UP001321498">
    <property type="component" value="Chromosome"/>
</dbReference>
<dbReference type="PANTHER" id="PTHR43289:SF6">
    <property type="entry name" value="SERINE_THREONINE-PROTEIN KINASE NEKL-3"/>
    <property type="match status" value="1"/>
</dbReference>
<dbReference type="RefSeq" id="WP_286277667.1">
    <property type="nucleotide sequence ID" value="NZ_AP027731.1"/>
</dbReference>
<evidence type="ECO:0000256" key="6">
    <source>
        <dbReference type="ARBA" id="ARBA00022840"/>
    </source>
</evidence>
<evidence type="ECO:0000313" key="10">
    <source>
        <dbReference type="EMBL" id="BDZ44186.1"/>
    </source>
</evidence>
<feature type="compositionally biased region" description="Low complexity" evidence="8">
    <location>
        <begin position="335"/>
        <end position="399"/>
    </location>
</feature>
<dbReference type="PANTHER" id="PTHR43289">
    <property type="entry name" value="MITOGEN-ACTIVATED PROTEIN KINASE KINASE KINASE 20-RELATED"/>
    <property type="match status" value="1"/>
</dbReference>